<reference evidence="1" key="1">
    <citation type="journal article" date="2014" name="Int. J. Syst. Evol. Microbiol.">
        <title>Complete genome sequence of Corynebacterium casei LMG S-19264T (=DSM 44701T), isolated from a smear-ripened cheese.</title>
        <authorList>
            <consortium name="US DOE Joint Genome Institute (JGI-PGF)"/>
            <person name="Walter F."/>
            <person name="Albersmeier A."/>
            <person name="Kalinowski J."/>
            <person name="Ruckert C."/>
        </authorList>
    </citation>
    <scope>NUCLEOTIDE SEQUENCE</scope>
    <source>
        <strain evidence="1">CGMCC 1.12698</strain>
    </source>
</reference>
<proteinExistence type="predicted"/>
<dbReference type="Proteomes" id="UP000605259">
    <property type="component" value="Unassembled WGS sequence"/>
</dbReference>
<evidence type="ECO:0000313" key="2">
    <source>
        <dbReference type="Proteomes" id="UP000605259"/>
    </source>
</evidence>
<dbReference type="Pfam" id="PF15428">
    <property type="entry name" value="Imm26"/>
    <property type="match status" value="1"/>
</dbReference>
<accession>A0A917EM47</accession>
<organism evidence="1 2">
    <name type="scientific">Priestia taiwanensis</name>
    <dbReference type="NCBI Taxonomy" id="1347902"/>
    <lineage>
        <taxon>Bacteria</taxon>
        <taxon>Bacillati</taxon>
        <taxon>Bacillota</taxon>
        <taxon>Bacilli</taxon>
        <taxon>Bacillales</taxon>
        <taxon>Bacillaceae</taxon>
        <taxon>Priestia</taxon>
    </lineage>
</organism>
<keyword evidence="2" id="KW-1185">Reference proteome</keyword>
<comment type="caution">
    <text evidence="1">The sequence shown here is derived from an EMBL/GenBank/DDBJ whole genome shotgun (WGS) entry which is preliminary data.</text>
</comment>
<sequence length="256" mass="29847">MDKGVIFNALDYQLQVGEISISVPDHSSKEYSIFTDLADFFGVETNNEAQKMLTVKVKDEGIRGKLHFDAESDFVGIYSRNGKAILKVAVLLNKLMKEDFNLLNIQEYEQFIDSWKRPKKQKWGIGDIFSIKLPSGTYFFGQIVELNEGVAPICLIFDLNSKHMPSTQEIYDAEIITAVWINSYYFDDYTFNVLFRMEIIGEVGSTNRRDPVRNVTWSTSSLEEFCMNYQLEWKSEVIENMLYNRHFVRRRKCMIE</sequence>
<evidence type="ECO:0000313" key="1">
    <source>
        <dbReference type="EMBL" id="GGE62016.1"/>
    </source>
</evidence>
<evidence type="ECO:0008006" key="3">
    <source>
        <dbReference type="Google" id="ProtNLM"/>
    </source>
</evidence>
<name>A0A917EM47_9BACI</name>
<dbReference type="AlphaFoldDB" id="A0A917EM47"/>
<dbReference type="EMBL" id="BMFK01000001">
    <property type="protein sequence ID" value="GGE62016.1"/>
    <property type="molecule type" value="Genomic_DNA"/>
</dbReference>
<protein>
    <recommendedName>
        <fullName evidence="3">Immunity protein 26 of polymorphic toxin system</fullName>
    </recommendedName>
</protein>
<reference evidence="1" key="2">
    <citation type="submission" date="2020-09" db="EMBL/GenBank/DDBJ databases">
        <authorList>
            <person name="Sun Q."/>
            <person name="Zhou Y."/>
        </authorList>
    </citation>
    <scope>NUCLEOTIDE SEQUENCE</scope>
    <source>
        <strain evidence="1">CGMCC 1.12698</strain>
    </source>
</reference>
<dbReference type="InterPro" id="IPR029278">
    <property type="entry name" value="Imm26"/>
</dbReference>
<gene>
    <name evidence="1" type="ORF">GCM10007140_10330</name>
</gene>
<dbReference type="RefSeq" id="WP_229722148.1">
    <property type="nucleotide sequence ID" value="NZ_BMFK01000001.1"/>
</dbReference>